<comment type="similarity">
    <text evidence="1">Belongs to the GerABKA family.</text>
</comment>
<feature type="transmembrane region" description="Helical" evidence="3">
    <location>
        <begin position="340"/>
        <end position="357"/>
    </location>
</feature>
<proteinExistence type="inferred from homology"/>
<feature type="transmembrane region" description="Helical" evidence="3">
    <location>
        <begin position="363"/>
        <end position="382"/>
    </location>
</feature>
<evidence type="ECO:0000313" key="5">
    <source>
        <dbReference type="Proteomes" id="UP000282076"/>
    </source>
</evidence>
<keyword evidence="2 3" id="KW-0472">Membrane</keyword>
<gene>
    <name evidence="4" type="ORF">D7Z26_07280</name>
</gene>
<feature type="transmembrane region" description="Helical" evidence="3">
    <location>
        <begin position="266"/>
        <end position="289"/>
    </location>
</feature>
<evidence type="ECO:0000313" key="4">
    <source>
        <dbReference type="EMBL" id="RKP55025.1"/>
    </source>
</evidence>
<dbReference type="GO" id="GO:0016020">
    <property type="term" value="C:membrane"/>
    <property type="evidence" value="ECO:0007669"/>
    <property type="project" value="InterPro"/>
</dbReference>
<keyword evidence="5" id="KW-1185">Reference proteome</keyword>
<evidence type="ECO:0000256" key="3">
    <source>
        <dbReference type="SAM" id="Phobius"/>
    </source>
</evidence>
<dbReference type="EMBL" id="RBZM01000004">
    <property type="protein sequence ID" value="RKP55025.1"/>
    <property type="molecule type" value="Genomic_DNA"/>
</dbReference>
<keyword evidence="3" id="KW-0812">Transmembrane</keyword>
<dbReference type="Proteomes" id="UP000282076">
    <property type="component" value="Unassembled WGS sequence"/>
</dbReference>
<dbReference type="PIRSF" id="PIRSF005690">
    <property type="entry name" value="GerBA"/>
    <property type="match status" value="1"/>
</dbReference>
<dbReference type="PANTHER" id="PTHR22550">
    <property type="entry name" value="SPORE GERMINATION PROTEIN"/>
    <property type="match status" value="1"/>
</dbReference>
<evidence type="ECO:0000256" key="1">
    <source>
        <dbReference type="ARBA" id="ARBA00005278"/>
    </source>
</evidence>
<reference evidence="4 5" key="1">
    <citation type="submission" date="2018-10" db="EMBL/GenBank/DDBJ databases">
        <title>Cohnella sp. M2MS4P-1, whole genome shotgun sequence.</title>
        <authorList>
            <person name="Tuo L."/>
        </authorList>
    </citation>
    <scope>NUCLEOTIDE SEQUENCE [LARGE SCALE GENOMIC DNA]</scope>
    <source>
        <strain evidence="4 5">M2MS4P-1</strain>
    </source>
</reference>
<dbReference type="PANTHER" id="PTHR22550:SF5">
    <property type="entry name" value="LEUCINE ZIPPER PROTEIN 4"/>
    <property type="match status" value="1"/>
</dbReference>
<dbReference type="Pfam" id="PF03323">
    <property type="entry name" value="GerA"/>
    <property type="match status" value="1"/>
</dbReference>
<name>A0A494XWP1_9BACL</name>
<dbReference type="AlphaFoldDB" id="A0A494XWP1"/>
<dbReference type="InterPro" id="IPR050768">
    <property type="entry name" value="UPF0353/GerABKA_families"/>
</dbReference>
<dbReference type="InterPro" id="IPR004995">
    <property type="entry name" value="Spore_Ger"/>
</dbReference>
<sequence length="439" mass="48273">MAEVIRVNDLKKAKWELQLMEQMETSADFRSSTFSAGDHQMTLYYLKSLVDLNETVGMMKSLLGQSTQAAPSSVDLAGCLLEGKAIVSLNGLDAPLIITPVELVLNRPIMSPQTVQPLQGAFDSFTENLDANIGLLRKKLKRKDFAAEAYTTGTNTHREIALVYLKGAVHKNVVDFMKQKLAKNRAADVHNVSDLLKLLEQPRISLVPSYLSSELSEETAQNMLAGKVIVLIDQFPFALAFPAIIKDLWSLRSDLNNPVLFRLFYRFIRIAGILFSIVTPSLYVILNAVNPELLRIQLALSVAESREGVPYPSIVEVCLMLLLFELVIEATIRLPKGIGPTLTMIGGIILGQAIVQAHLVSNLLIIILAASSIANFTITGYINTIGIRIFKYGALFLSAIFGIFGLEAALLWFCVYLAGLKPLSVSYLSLHLKGNSAYD</sequence>
<comment type="caution">
    <text evidence="4">The sequence shown here is derived from an EMBL/GenBank/DDBJ whole genome shotgun (WGS) entry which is preliminary data.</text>
</comment>
<protein>
    <submittedName>
        <fullName evidence="4">Spore gernimation protein GerA</fullName>
    </submittedName>
</protein>
<feature type="transmembrane region" description="Helical" evidence="3">
    <location>
        <begin position="394"/>
        <end position="418"/>
    </location>
</feature>
<accession>A0A494XWP1</accession>
<organism evidence="4 5">
    <name type="scientific">Cohnella endophytica</name>
    <dbReference type="NCBI Taxonomy" id="2419778"/>
    <lineage>
        <taxon>Bacteria</taxon>
        <taxon>Bacillati</taxon>
        <taxon>Bacillota</taxon>
        <taxon>Bacilli</taxon>
        <taxon>Bacillales</taxon>
        <taxon>Paenibacillaceae</taxon>
        <taxon>Cohnella</taxon>
    </lineage>
</organism>
<dbReference type="GO" id="GO:0009847">
    <property type="term" value="P:spore germination"/>
    <property type="evidence" value="ECO:0007669"/>
    <property type="project" value="InterPro"/>
</dbReference>
<evidence type="ECO:0000256" key="2">
    <source>
        <dbReference type="ARBA" id="ARBA00023136"/>
    </source>
</evidence>
<keyword evidence="3" id="KW-1133">Transmembrane helix</keyword>